<protein>
    <submittedName>
        <fullName evidence="2">Uncharacterized protein</fullName>
    </submittedName>
</protein>
<reference evidence="2 3" key="1">
    <citation type="journal article" date="2021" name="Elife">
        <title>Chloroplast acquisition without the gene transfer in kleptoplastic sea slugs, Plakobranchus ocellatus.</title>
        <authorList>
            <person name="Maeda T."/>
            <person name="Takahashi S."/>
            <person name="Yoshida T."/>
            <person name="Shimamura S."/>
            <person name="Takaki Y."/>
            <person name="Nagai Y."/>
            <person name="Toyoda A."/>
            <person name="Suzuki Y."/>
            <person name="Arimoto A."/>
            <person name="Ishii H."/>
            <person name="Satoh N."/>
            <person name="Nishiyama T."/>
            <person name="Hasebe M."/>
            <person name="Maruyama T."/>
            <person name="Minagawa J."/>
            <person name="Obokata J."/>
            <person name="Shigenobu S."/>
        </authorList>
    </citation>
    <scope>NUCLEOTIDE SEQUENCE [LARGE SCALE GENOMIC DNA]</scope>
</reference>
<feature type="compositionally biased region" description="Basic and acidic residues" evidence="1">
    <location>
        <begin position="8"/>
        <end position="19"/>
    </location>
</feature>
<dbReference type="Proteomes" id="UP000735302">
    <property type="component" value="Unassembled WGS sequence"/>
</dbReference>
<evidence type="ECO:0000313" key="2">
    <source>
        <dbReference type="EMBL" id="GFO40586.1"/>
    </source>
</evidence>
<evidence type="ECO:0000313" key="3">
    <source>
        <dbReference type="Proteomes" id="UP000735302"/>
    </source>
</evidence>
<dbReference type="EMBL" id="BLXT01007620">
    <property type="protein sequence ID" value="GFO40586.1"/>
    <property type="molecule type" value="Genomic_DNA"/>
</dbReference>
<keyword evidence="3" id="KW-1185">Reference proteome</keyword>
<evidence type="ECO:0000256" key="1">
    <source>
        <dbReference type="SAM" id="MobiDB-lite"/>
    </source>
</evidence>
<name>A0AAV4D8V1_9GAST</name>
<comment type="caution">
    <text evidence="2">The sequence shown here is derived from an EMBL/GenBank/DDBJ whole genome shotgun (WGS) entry which is preliminary data.</text>
</comment>
<proteinExistence type="predicted"/>
<dbReference type="AlphaFoldDB" id="A0AAV4D8V1"/>
<sequence length="91" mass="9437">MIKLGDVNGKEETRDREADENLTVVCPPVHPAVAPLLPASAVTGLVVSSATGHGPLLLSPALYTALTTRAPSPPNRLLSFLASALPLPHSH</sequence>
<accession>A0AAV4D8V1</accession>
<organism evidence="2 3">
    <name type="scientific">Plakobranchus ocellatus</name>
    <dbReference type="NCBI Taxonomy" id="259542"/>
    <lineage>
        <taxon>Eukaryota</taxon>
        <taxon>Metazoa</taxon>
        <taxon>Spiralia</taxon>
        <taxon>Lophotrochozoa</taxon>
        <taxon>Mollusca</taxon>
        <taxon>Gastropoda</taxon>
        <taxon>Heterobranchia</taxon>
        <taxon>Euthyneura</taxon>
        <taxon>Panpulmonata</taxon>
        <taxon>Sacoglossa</taxon>
        <taxon>Placobranchoidea</taxon>
        <taxon>Plakobranchidae</taxon>
        <taxon>Plakobranchus</taxon>
    </lineage>
</organism>
<feature type="region of interest" description="Disordered" evidence="1">
    <location>
        <begin position="1"/>
        <end position="22"/>
    </location>
</feature>
<gene>
    <name evidence="2" type="ORF">PoB_006709100</name>
</gene>